<sequence>MVNMIKAEHLKLKHTFGLFLPIIAPFMVMFLALFFTGGFDRAFQAGAWNWWYTLFLPGMLSIVSYLCIKKDKKMKYHHILLLPFALEKSWLGKVGYCILVLLFSNFMMFIGTYVGGAISGTNISLWPGSVAALLLTLSYMWEIPLFLFLSARFGMFASIFTSMVLSIFGTVTLPSSSYWWVYPPCIPIRLMCPVLGIFPNGIPMPVDNQLYNTNVIIPGICLSLIWFLGITLCTTFWFKKKREA</sequence>
<keyword evidence="1" id="KW-0812">Transmembrane</keyword>
<feature type="transmembrane region" description="Helical" evidence="1">
    <location>
        <begin position="123"/>
        <end position="141"/>
    </location>
</feature>
<feature type="transmembrane region" description="Helical" evidence="1">
    <location>
        <begin position="89"/>
        <end position="111"/>
    </location>
</feature>
<dbReference type="RefSeq" id="WP_024838638.1">
    <property type="nucleotide sequence ID" value="NZ_CP113524.1"/>
</dbReference>
<evidence type="ECO:0000313" key="2">
    <source>
        <dbReference type="EMBL" id="WAJ23040.1"/>
    </source>
</evidence>
<dbReference type="Proteomes" id="UP001163115">
    <property type="component" value="Chromosome"/>
</dbReference>
<dbReference type="NCBIfam" id="TIGR03732">
    <property type="entry name" value="lanti_perm_MutE"/>
    <property type="match status" value="1"/>
</dbReference>
<feature type="transmembrane region" description="Helical" evidence="1">
    <location>
        <begin position="50"/>
        <end position="68"/>
    </location>
</feature>
<dbReference type="InterPro" id="IPR021205">
    <property type="entry name" value="Lanti_perm_SpaE/MutE/EpiE-like"/>
</dbReference>
<feature type="transmembrane region" description="Helical" evidence="1">
    <location>
        <begin position="215"/>
        <end position="238"/>
    </location>
</feature>
<proteinExistence type="predicted"/>
<accession>A0ABY7A8P3</accession>
<gene>
    <name evidence="2" type="ORF">OW255_15925</name>
</gene>
<keyword evidence="1" id="KW-0472">Membrane</keyword>
<dbReference type="EMBL" id="CP113524">
    <property type="protein sequence ID" value="WAJ23040.1"/>
    <property type="molecule type" value="Genomic_DNA"/>
</dbReference>
<feature type="transmembrane region" description="Helical" evidence="1">
    <location>
        <begin position="153"/>
        <end position="173"/>
    </location>
</feature>
<dbReference type="CDD" id="cd21807">
    <property type="entry name" value="ABC-2_lan_permease_MutE_EpiE-like"/>
    <property type="match status" value="1"/>
</dbReference>
<name>A0ABY7A8P3_9FIRM</name>
<feature type="transmembrane region" description="Helical" evidence="1">
    <location>
        <begin position="16"/>
        <end position="38"/>
    </location>
</feature>
<organism evidence="2 3">
    <name type="scientific">Lacrimispora xylanolytica</name>
    <dbReference type="NCBI Taxonomy" id="29375"/>
    <lineage>
        <taxon>Bacteria</taxon>
        <taxon>Bacillati</taxon>
        <taxon>Bacillota</taxon>
        <taxon>Clostridia</taxon>
        <taxon>Lachnospirales</taxon>
        <taxon>Lachnospiraceae</taxon>
        <taxon>Lacrimispora</taxon>
    </lineage>
</organism>
<evidence type="ECO:0000313" key="3">
    <source>
        <dbReference type="Proteomes" id="UP001163115"/>
    </source>
</evidence>
<protein>
    <submittedName>
        <fullName evidence="2">Lantibiotic immunity ABC transporter MutE/EpiE family permease subunit</fullName>
    </submittedName>
</protein>
<reference evidence="2" key="1">
    <citation type="submission" date="2022-11" db="EMBL/GenBank/DDBJ databases">
        <title>Lacrimispora xylanolytica sy1, complete genome.</title>
        <authorList>
            <person name="Choi S."/>
        </authorList>
    </citation>
    <scope>NUCLEOTIDE SEQUENCE</scope>
    <source>
        <strain evidence="2">Sy1</strain>
    </source>
</reference>
<keyword evidence="1" id="KW-1133">Transmembrane helix</keyword>
<keyword evidence="3" id="KW-1185">Reference proteome</keyword>
<evidence type="ECO:0000256" key="1">
    <source>
        <dbReference type="SAM" id="Phobius"/>
    </source>
</evidence>